<dbReference type="Gene3D" id="3.40.50.2000">
    <property type="entry name" value="Glycogen Phosphorylase B"/>
    <property type="match status" value="1"/>
</dbReference>
<dbReference type="CDD" id="cd03789">
    <property type="entry name" value="GT9_LPS_heptosyltransferase"/>
    <property type="match status" value="1"/>
</dbReference>
<dbReference type="InterPro" id="IPR002201">
    <property type="entry name" value="Glyco_trans_9"/>
</dbReference>
<protein>
    <recommendedName>
        <fullName evidence="4">Glycosyltransferase family 9 protein</fullName>
    </recommendedName>
</protein>
<dbReference type="EMBL" id="UINC01198557">
    <property type="protein sequence ID" value="SVE16561.1"/>
    <property type="molecule type" value="Genomic_DNA"/>
</dbReference>
<accession>A0A383B9N7</accession>
<dbReference type="InterPro" id="IPR051199">
    <property type="entry name" value="LPS_LOS_Heptosyltrfase"/>
</dbReference>
<dbReference type="PANTHER" id="PTHR30160:SF1">
    <property type="entry name" value="LIPOPOLYSACCHARIDE 1,2-N-ACETYLGLUCOSAMINETRANSFERASE-RELATED"/>
    <property type="match status" value="1"/>
</dbReference>
<dbReference type="SUPFAM" id="SSF53756">
    <property type="entry name" value="UDP-Glycosyltransferase/glycogen phosphorylase"/>
    <property type="match status" value="1"/>
</dbReference>
<dbReference type="GO" id="GO:0005829">
    <property type="term" value="C:cytosol"/>
    <property type="evidence" value="ECO:0007669"/>
    <property type="project" value="TreeGrafter"/>
</dbReference>
<evidence type="ECO:0000256" key="2">
    <source>
        <dbReference type="ARBA" id="ARBA00022679"/>
    </source>
</evidence>
<name>A0A383B9N7_9ZZZZ</name>
<keyword evidence="1" id="KW-0328">Glycosyltransferase</keyword>
<reference evidence="3" key="1">
    <citation type="submission" date="2018-05" db="EMBL/GenBank/DDBJ databases">
        <authorList>
            <person name="Lanie J.A."/>
            <person name="Ng W.-L."/>
            <person name="Kazmierczak K.M."/>
            <person name="Andrzejewski T.M."/>
            <person name="Davidsen T.M."/>
            <person name="Wayne K.J."/>
            <person name="Tettelin H."/>
            <person name="Glass J.I."/>
            <person name="Rusch D."/>
            <person name="Podicherti R."/>
            <person name="Tsui H.-C.T."/>
            <person name="Winkler M.E."/>
        </authorList>
    </citation>
    <scope>NUCLEOTIDE SEQUENCE</scope>
</reference>
<dbReference type="GO" id="GO:0008713">
    <property type="term" value="F:ADP-heptose-lipopolysaccharide heptosyltransferase activity"/>
    <property type="evidence" value="ECO:0007669"/>
    <property type="project" value="TreeGrafter"/>
</dbReference>
<feature type="non-terminal residue" evidence="3">
    <location>
        <position position="176"/>
    </location>
</feature>
<dbReference type="AlphaFoldDB" id="A0A383B9N7"/>
<proteinExistence type="predicted"/>
<evidence type="ECO:0000313" key="3">
    <source>
        <dbReference type="EMBL" id="SVE16561.1"/>
    </source>
</evidence>
<evidence type="ECO:0000256" key="1">
    <source>
        <dbReference type="ARBA" id="ARBA00022676"/>
    </source>
</evidence>
<evidence type="ECO:0008006" key="4">
    <source>
        <dbReference type="Google" id="ProtNLM"/>
    </source>
</evidence>
<dbReference type="PANTHER" id="PTHR30160">
    <property type="entry name" value="TETRAACYLDISACCHARIDE 4'-KINASE-RELATED"/>
    <property type="match status" value="1"/>
</dbReference>
<organism evidence="3">
    <name type="scientific">marine metagenome</name>
    <dbReference type="NCBI Taxonomy" id="408172"/>
    <lineage>
        <taxon>unclassified sequences</taxon>
        <taxon>metagenomes</taxon>
        <taxon>ecological metagenomes</taxon>
    </lineage>
</organism>
<keyword evidence="2" id="KW-0808">Transferase</keyword>
<sequence>MLKERPKRILITRLRFIGDVVLTTPVIRAIRRAYPRAEIIYLAEAEPASILEHDPDLNGIIVLDRDHISTLPMGQQWREYFHLFRRIRAYRFDLVIDLFCNPRSALLTLLSGARYRLGDDVRGRGWVYNLKIKRRDSIRVLDAYLDAVRTLGISGEDDRTNISISCAEATWASTYL</sequence>
<dbReference type="GO" id="GO:0009244">
    <property type="term" value="P:lipopolysaccharide core region biosynthetic process"/>
    <property type="evidence" value="ECO:0007669"/>
    <property type="project" value="TreeGrafter"/>
</dbReference>
<gene>
    <name evidence="3" type="ORF">METZ01_LOCUS469415</name>
</gene>